<sequence length="67" mass="6703">MPAAPDQPGGVAPQGPWRSWSARDWSRALAEAAASTGQRGEPGGRAGGPRGPAGGQLGRGRARRTAG</sequence>
<evidence type="ECO:0000313" key="2">
    <source>
        <dbReference type="Proteomes" id="UP000095280"/>
    </source>
</evidence>
<reference evidence="3" key="1">
    <citation type="submission" date="2016-11" db="UniProtKB">
        <authorList>
            <consortium name="WormBaseParasite"/>
        </authorList>
    </citation>
    <scope>IDENTIFICATION</scope>
</reference>
<proteinExistence type="predicted"/>
<evidence type="ECO:0000256" key="1">
    <source>
        <dbReference type="SAM" id="MobiDB-lite"/>
    </source>
</evidence>
<dbReference type="Proteomes" id="UP000095280">
    <property type="component" value="Unplaced"/>
</dbReference>
<dbReference type="WBParaSite" id="maker-unitig_26401-snap-gene-0.2-mRNA-1">
    <property type="protein sequence ID" value="maker-unitig_26401-snap-gene-0.2-mRNA-1"/>
    <property type="gene ID" value="maker-unitig_26401-snap-gene-0.2"/>
</dbReference>
<evidence type="ECO:0000313" key="3">
    <source>
        <dbReference type="WBParaSite" id="maker-unitig_26401-snap-gene-0.2-mRNA-1"/>
    </source>
</evidence>
<feature type="region of interest" description="Disordered" evidence="1">
    <location>
        <begin position="1"/>
        <end position="67"/>
    </location>
</feature>
<protein>
    <submittedName>
        <fullName evidence="3">DUF2510 domain-containing protein</fullName>
    </submittedName>
</protein>
<name>A0A1I8FAK1_9PLAT</name>
<organism evidence="2 3">
    <name type="scientific">Macrostomum lignano</name>
    <dbReference type="NCBI Taxonomy" id="282301"/>
    <lineage>
        <taxon>Eukaryota</taxon>
        <taxon>Metazoa</taxon>
        <taxon>Spiralia</taxon>
        <taxon>Lophotrochozoa</taxon>
        <taxon>Platyhelminthes</taxon>
        <taxon>Rhabditophora</taxon>
        <taxon>Macrostomorpha</taxon>
        <taxon>Macrostomida</taxon>
        <taxon>Macrostomidae</taxon>
        <taxon>Macrostomum</taxon>
    </lineage>
</organism>
<accession>A0A1I8FAK1</accession>
<dbReference type="AlphaFoldDB" id="A0A1I8FAK1"/>
<feature type="compositionally biased region" description="Gly residues" evidence="1">
    <location>
        <begin position="40"/>
        <end position="58"/>
    </location>
</feature>
<keyword evidence="2" id="KW-1185">Reference proteome</keyword>